<accession>A0A239CA34</accession>
<dbReference type="EMBL" id="FZOG01000002">
    <property type="protein sequence ID" value="SNS16538.1"/>
    <property type="molecule type" value="Genomic_DNA"/>
</dbReference>
<proteinExistence type="predicted"/>
<sequence length="150" mass="16655">MTVPTITDDLVAELEAEAKAFDNLDYDSNTNPFFNGPSGESLGGDADGTFCVYGEPFEIDGESYDGVTLVERCSRSQAKFIAEAKVRILALLAERAELKRDAERYLFLRNKYTNPGFMASHDRARKWFSEYMICGEALDSAIDAAMEAKP</sequence>
<evidence type="ECO:0000313" key="1">
    <source>
        <dbReference type="EMBL" id="SNS16538.1"/>
    </source>
</evidence>
<dbReference type="AlphaFoldDB" id="A0A239CA34"/>
<evidence type="ECO:0000313" key="2">
    <source>
        <dbReference type="Proteomes" id="UP000242915"/>
    </source>
</evidence>
<reference evidence="2" key="1">
    <citation type="submission" date="2017-06" db="EMBL/GenBank/DDBJ databases">
        <authorList>
            <person name="Varghese N."/>
            <person name="Submissions S."/>
        </authorList>
    </citation>
    <scope>NUCLEOTIDE SEQUENCE [LARGE SCALE GENOMIC DNA]</scope>
    <source>
        <strain evidence="2">CIP 108523</strain>
    </source>
</reference>
<dbReference type="RefSeq" id="WP_089359362.1">
    <property type="nucleotide sequence ID" value="NZ_FZOG01000002.1"/>
</dbReference>
<protein>
    <submittedName>
        <fullName evidence="1">Uncharacterized protein</fullName>
    </submittedName>
</protein>
<dbReference type="Proteomes" id="UP000242915">
    <property type="component" value="Unassembled WGS sequence"/>
</dbReference>
<gene>
    <name evidence="1" type="ORF">SAMN05216255_1570</name>
</gene>
<organism evidence="1 2">
    <name type="scientific">Pseudomonas segetis</name>
    <dbReference type="NCBI Taxonomy" id="298908"/>
    <lineage>
        <taxon>Bacteria</taxon>
        <taxon>Pseudomonadati</taxon>
        <taxon>Pseudomonadota</taxon>
        <taxon>Gammaproteobacteria</taxon>
        <taxon>Pseudomonadales</taxon>
        <taxon>Pseudomonadaceae</taxon>
        <taxon>Pseudomonas</taxon>
    </lineage>
</organism>
<keyword evidence="2" id="KW-1185">Reference proteome</keyword>
<name>A0A239CA34_9PSED</name>